<keyword evidence="8" id="KW-1185">Reference proteome</keyword>
<comment type="function">
    <text evidence="6">Bidirectionally degrades single-stranded DNA into large acid-insoluble oligonucleotides, which are then degraded further into small acid-soluble oligonucleotides.</text>
</comment>
<dbReference type="PANTHER" id="PTHR34137">
    <property type="entry name" value="EXODEOXYRIBONUCLEASE 7 SMALL SUBUNIT"/>
    <property type="match status" value="1"/>
</dbReference>
<dbReference type="RefSeq" id="WP_037978142.1">
    <property type="nucleotide sequence ID" value="NZ_CAMETI010000004.1"/>
</dbReference>
<gene>
    <name evidence="6" type="primary">xseB</name>
    <name evidence="7" type="ORF">EH55_10895</name>
</gene>
<dbReference type="EC" id="3.1.11.6" evidence="6"/>
<dbReference type="GeneID" id="90984497"/>
<dbReference type="GO" id="GO:0009318">
    <property type="term" value="C:exodeoxyribonuclease VII complex"/>
    <property type="evidence" value="ECO:0007669"/>
    <property type="project" value="UniProtKB-UniRule"/>
</dbReference>
<dbReference type="STRING" id="2754.EH55_10895"/>
<dbReference type="AlphaFoldDB" id="A0A073IP40"/>
<dbReference type="eggNOG" id="COG1722">
    <property type="taxonomic scope" value="Bacteria"/>
</dbReference>
<evidence type="ECO:0000313" key="8">
    <source>
        <dbReference type="Proteomes" id="UP000027665"/>
    </source>
</evidence>
<comment type="caution">
    <text evidence="7">The sequence shown here is derived from an EMBL/GenBank/DDBJ whole genome shotgun (WGS) entry which is preliminary data.</text>
</comment>
<comment type="subcellular location">
    <subcellularLocation>
        <location evidence="6">Cytoplasm</location>
    </subcellularLocation>
</comment>
<dbReference type="GO" id="GO:0008855">
    <property type="term" value="F:exodeoxyribonuclease VII activity"/>
    <property type="evidence" value="ECO:0007669"/>
    <property type="project" value="UniProtKB-UniRule"/>
</dbReference>
<sequence length="70" mass="7911">MNFAEKMAELEKILKEMEGDALPLDSALSEYERGVKLIRECRSYLAEAQQKITMLSQEEENDVGKGSADE</sequence>
<dbReference type="EMBL" id="JMKI01000051">
    <property type="protein sequence ID" value="KEJ91345.1"/>
    <property type="molecule type" value="Genomic_DNA"/>
</dbReference>
<dbReference type="PANTHER" id="PTHR34137:SF1">
    <property type="entry name" value="EXODEOXYRIBONUCLEASE 7 SMALL SUBUNIT"/>
    <property type="match status" value="1"/>
</dbReference>
<comment type="catalytic activity">
    <reaction evidence="6">
        <text>Exonucleolytic cleavage in either 5'- to 3'- or 3'- to 5'-direction to yield nucleoside 5'-phosphates.</text>
        <dbReference type="EC" id="3.1.11.6"/>
    </reaction>
</comment>
<dbReference type="InterPro" id="IPR037004">
    <property type="entry name" value="Exonuc_VII_ssu_sf"/>
</dbReference>
<reference evidence="7 8" key="1">
    <citation type="submission" date="2014-04" db="EMBL/GenBank/DDBJ databases">
        <title>Draft Genome Sequence of Synergistes jonesii.</title>
        <authorList>
            <person name="Coil D.A."/>
            <person name="Eisen J.A."/>
            <person name="Holland-Moritz H.E."/>
        </authorList>
    </citation>
    <scope>NUCLEOTIDE SEQUENCE [LARGE SCALE GENOMIC DNA]</scope>
    <source>
        <strain evidence="7 8">78-1</strain>
    </source>
</reference>
<evidence type="ECO:0000313" key="7">
    <source>
        <dbReference type="EMBL" id="KEJ91345.1"/>
    </source>
</evidence>
<name>A0A073IP40_9BACT</name>
<dbReference type="HAMAP" id="MF_00337">
    <property type="entry name" value="Exonuc_7_S"/>
    <property type="match status" value="1"/>
</dbReference>
<keyword evidence="2 6" id="KW-0963">Cytoplasm</keyword>
<organism evidence="7 8">
    <name type="scientific">Synergistes jonesii</name>
    <dbReference type="NCBI Taxonomy" id="2754"/>
    <lineage>
        <taxon>Bacteria</taxon>
        <taxon>Thermotogati</taxon>
        <taxon>Synergistota</taxon>
        <taxon>Synergistia</taxon>
        <taxon>Synergistales</taxon>
        <taxon>Synergistaceae</taxon>
        <taxon>Synergistes</taxon>
    </lineage>
</organism>
<dbReference type="GO" id="GO:0005829">
    <property type="term" value="C:cytosol"/>
    <property type="evidence" value="ECO:0007669"/>
    <property type="project" value="TreeGrafter"/>
</dbReference>
<evidence type="ECO:0000256" key="5">
    <source>
        <dbReference type="ARBA" id="ARBA00022839"/>
    </source>
</evidence>
<evidence type="ECO:0000256" key="2">
    <source>
        <dbReference type="ARBA" id="ARBA00022490"/>
    </source>
</evidence>
<keyword evidence="3 6" id="KW-0540">Nuclease</keyword>
<dbReference type="InterPro" id="IPR003761">
    <property type="entry name" value="Exonuc_VII_S"/>
</dbReference>
<dbReference type="Gene3D" id="1.10.287.1040">
    <property type="entry name" value="Exonuclease VII, small subunit"/>
    <property type="match status" value="1"/>
</dbReference>
<dbReference type="Pfam" id="PF02609">
    <property type="entry name" value="Exonuc_VII_S"/>
    <property type="match status" value="1"/>
</dbReference>
<protein>
    <recommendedName>
        <fullName evidence="6">Exodeoxyribonuclease 7 small subunit</fullName>
        <ecNumber evidence="6">3.1.11.6</ecNumber>
    </recommendedName>
    <alternativeName>
        <fullName evidence="6">Exodeoxyribonuclease VII small subunit</fullName>
        <shortName evidence="6">Exonuclease VII small subunit</shortName>
    </alternativeName>
</protein>
<proteinExistence type="inferred from homology"/>
<comment type="similarity">
    <text evidence="1 6">Belongs to the XseB family.</text>
</comment>
<dbReference type="PIRSF" id="PIRSF006488">
    <property type="entry name" value="Exonuc_VII_S"/>
    <property type="match status" value="1"/>
</dbReference>
<accession>A0A073IP40</accession>
<dbReference type="SUPFAM" id="SSF116842">
    <property type="entry name" value="XseB-like"/>
    <property type="match status" value="1"/>
</dbReference>
<keyword evidence="5 6" id="KW-0269">Exonuclease</keyword>
<evidence type="ECO:0000256" key="4">
    <source>
        <dbReference type="ARBA" id="ARBA00022801"/>
    </source>
</evidence>
<keyword evidence="4 6" id="KW-0378">Hydrolase</keyword>
<dbReference type="OrthoDB" id="5993at2"/>
<evidence type="ECO:0000256" key="1">
    <source>
        <dbReference type="ARBA" id="ARBA00009998"/>
    </source>
</evidence>
<dbReference type="GO" id="GO:0006308">
    <property type="term" value="P:DNA catabolic process"/>
    <property type="evidence" value="ECO:0007669"/>
    <property type="project" value="UniProtKB-UniRule"/>
</dbReference>
<comment type="subunit">
    <text evidence="6">Heterooligomer composed of large and small subunits.</text>
</comment>
<dbReference type="Proteomes" id="UP000027665">
    <property type="component" value="Unassembled WGS sequence"/>
</dbReference>
<dbReference type="NCBIfam" id="TIGR01280">
    <property type="entry name" value="xseB"/>
    <property type="match status" value="1"/>
</dbReference>
<evidence type="ECO:0000256" key="6">
    <source>
        <dbReference type="HAMAP-Rule" id="MF_00337"/>
    </source>
</evidence>
<evidence type="ECO:0000256" key="3">
    <source>
        <dbReference type="ARBA" id="ARBA00022722"/>
    </source>
</evidence>